<name>A0A6J1TFM7_FRAOC</name>
<gene>
    <name evidence="3" type="primary">LOC113216070</name>
</gene>
<organism evidence="2 3">
    <name type="scientific">Frankliniella occidentalis</name>
    <name type="common">Western flower thrips</name>
    <name type="synonym">Euthrips occidentalis</name>
    <dbReference type="NCBI Taxonomy" id="133901"/>
    <lineage>
        <taxon>Eukaryota</taxon>
        <taxon>Metazoa</taxon>
        <taxon>Ecdysozoa</taxon>
        <taxon>Arthropoda</taxon>
        <taxon>Hexapoda</taxon>
        <taxon>Insecta</taxon>
        <taxon>Pterygota</taxon>
        <taxon>Neoptera</taxon>
        <taxon>Paraneoptera</taxon>
        <taxon>Thysanoptera</taxon>
        <taxon>Terebrantia</taxon>
        <taxon>Thripoidea</taxon>
        <taxon>Thripidae</taxon>
        <taxon>Frankliniella</taxon>
    </lineage>
</organism>
<evidence type="ECO:0000256" key="1">
    <source>
        <dbReference type="SAM" id="SignalP"/>
    </source>
</evidence>
<dbReference type="PROSITE" id="PS00262">
    <property type="entry name" value="INSULIN"/>
    <property type="match status" value="1"/>
</dbReference>
<keyword evidence="1" id="KW-0732">Signal</keyword>
<dbReference type="KEGG" id="foc:113216070"/>
<protein>
    <submittedName>
        <fullName evidence="3">Uncharacterized protein LOC113216070</fullName>
    </submittedName>
</protein>
<evidence type="ECO:0000313" key="3">
    <source>
        <dbReference type="RefSeq" id="XP_026291557.1"/>
    </source>
</evidence>
<feature type="chain" id="PRO_5026938416" evidence="1">
    <location>
        <begin position="20"/>
        <end position="184"/>
    </location>
</feature>
<proteinExistence type="predicted"/>
<dbReference type="AlphaFoldDB" id="A0A6J1TFM7"/>
<feature type="signal peptide" evidence="1">
    <location>
        <begin position="1"/>
        <end position="19"/>
    </location>
</feature>
<keyword evidence="2" id="KW-1185">Reference proteome</keyword>
<evidence type="ECO:0000313" key="2">
    <source>
        <dbReference type="Proteomes" id="UP000504606"/>
    </source>
</evidence>
<dbReference type="OrthoDB" id="8191453at2759"/>
<reference evidence="3" key="1">
    <citation type="submission" date="2025-08" db="UniProtKB">
        <authorList>
            <consortium name="RefSeq"/>
        </authorList>
    </citation>
    <scope>IDENTIFICATION</scope>
    <source>
        <tissue evidence="3">Whole organism</tissue>
    </source>
</reference>
<dbReference type="RefSeq" id="XP_026291557.1">
    <property type="nucleotide sequence ID" value="XM_026435772.2"/>
</dbReference>
<sequence>MKKSLTAAALALFVLVSLAQQDAAVAKDPCSKDWLRYMVVQQCGGMDKRHLDRRKPLAPTSLQEILKEVDLEYERWRLGTEGQFDDGEKNGEDVLLPAISENRVSLNDTSDKLEGARPTEVALTSKSFFRRLFEHPGDVLAEAMGLVSREPSNRKLLRRRAMMNGISKCCSEDCDPEDFEGACY</sequence>
<accession>A0A6J1TFM7</accession>
<dbReference type="InterPro" id="IPR022353">
    <property type="entry name" value="Insulin_CS"/>
</dbReference>
<dbReference type="Proteomes" id="UP000504606">
    <property type="component" value="Unplaced"/>
</dbReference>
<dbReference type="GeneID" id="113216070"/>